<keyword evidence="2" id="KW-0732">Signal</keyword>
<evidence type="ECO:0000313" key="4">
    <source>
        <dbReference type="Proteomes" id="UP000321580"/>
    </source>
</evidence>
<evidence type="ECO:0000256" key="2">
    <source>
        <dbReference type="SAM" id="SignalP"/>
    </source>
</evidence>
<organism evidence="3 4">
    <name type="scientific">Phaeodactylibacter luteus</name>
    <dbReference type="NCBI Taxonomy" id="1564516"/>
    <lineage>
        <taxon>Bacteria</taxon>
        <taxon>Pseudomonadati</taxon>
        <taxon>Bacteroidota</taxon>
        <taxon>Saprospiria</taxon>
        <taxon>Saprospirales</taxon>
        <taxon>Haliscomenobacteraceae</taxon>
        <taxon>Phaeodactylibacter</taxon>
    </lineage>
</organism>
<reference evidence="3 4" key="1">
    <citation type="submission" date="2019-08" db="EMBL/GenBank/DDBJ databases">
        <title>Genome of Phaeodactylibacter luteus.</title>
        <authorList>
            <person name="Bowman J.P."/>
        </authorList>
    </citation>
    <scope>NUCLEOTIDE SEQUENCE [LARGE SCALE GENOMIC DNA]</scope>
    <source>
        <strain evidence="3 4">KCTC 42180</strain>
    </source>
</reference>
<feature type="coiled-coil region" evidence="1">
    <location>
        <begin position="140"/>
        <end position="216"/>
    </location>
</feature>
<sequence length="220" mass="25271">MKQLIFTALLTLSAIMLHGQIYEGTAGMSAGTQNALIIDLPGVNDDIVNDVWKEYMKDFYNAKPKYQRRDREWLSDDADIAAIGKGNSVDIYAKAEQQDANTRFFMWVDLGGAFLNKSEHPEAYTEGEKLLMRFGLEVAKAKVRIELETQQDALKNLQRDLERLQSAKERYEREIQRAKETIAKAEKDIEQNLQDQEAMQEQIKAQEGVVEQVKRRLNDL</sequence>
<dbReference type="EMBL" id="VOOR01000012">
    <property type="protein sequence ID" value="TXB64106.1"/>
    <property type="molecule type" value="Genomic_DNA"/>
</dbReference>
<name>A0A5C6RP60_9BACT</name>
<comment type="caution">
    <text evidence="3">The sequence shown here is derived from an EMBL/GenBank/DDBJ whole genome shotgun (WGS) entry which is preliminary data.</text>
</comment>
<feature type="chain" id="PRO_5023132549" evidence="2">
    <location>
        <begin position="20"/>
        <end position="220"/>
    </location>
</feature>
<proteinExistence type="predicted"/>
<accession>A0A5C6RP60</accession>
<evidence type="ECO:0000313" key="3">
    <source>
        <dbReference type="EMBL" id="TXB64106.1"/>
    </source>
</evidence>
<feature type="signal peptide" evidence="2">
    <location>
        <begin position="1"/>
        <end position="19"/>
    </location>
</feature>
<dbReference type="Proteomes" id="UP000321580">
    <property type="component" value="Unassembled WGS sequence"/>
</dbReference>
<dbReference type="RefSeq" id="WP_147166805.1">
    <property type="nucleotide sequence ID" value="NZ_VOOR01000012.1"/>
</dbReference>
<dbReference type="OrthoDB" id="1493166at2"/>
<protein>
    <submittedName>
        <fullName evidence="3">Uncharacterized protein</fullName>
    </submittedName>
</protein>
<dbReference type="AlphaFoldDB" id="A0A5C6RP60"/>
<evidence type="ECO:0000256" key="1">
    <source>
        <dbReference type="SAM" id="Coils"/>
    </source>
</evidence>
<keyword evidence="1" id="KW-0175">Coiled coil</keyword>
<gene>
    <name evidence="3" type="ORF">FRY97_07370</name>
</gene>
<keyword evidence="4" id="KW-1185">Reference proteome</keyword>